<dbReference type="Gene3D" id="3.40.50.300">
    <property type="entry name" value="P-loop containing nucleotide triphosphate hydrolases"/>
    <property type="match status" value="1"/>
</dbReference>
<dbReference type="InterPro" id="IPR038727">
    <property type="entry name" value="NadR/Ttd14_AAA_dom"/>
</dbReference>
<keyword evidence="3" id="KW-1185">Reference proteome</keyword>
<feature type="domain" description="NadR/Ttd14 AAA" evidence="1">
    <location>
        <begin position="10"/>
        <end position="171"/>
    </location>
</feature>
<dbReference type="Proteomes" id="UP000193207">
    <property type="component" value="Unassembled WGS sequence"/>
</dbReference>
<accession>A0A1X6YTR0</accession>
<dbReference type="RefSeq" id="WP_085817781.1">
    <property type="nucleotide sequence ID" value="NZ_RBXI01000004.1"/>
</dbReference>
<reference evidence="2 3" key="1">
    <citation type="submission" date="2017-03" db="EMBL/GenBank/DDBJ databases">
        <authorList>
            <person name="Afonso C.L."/>
            <person name="Miller P.J."/>
            <person name="Scott M.A."/>
            <person name="Spackman E."/>
            <person name="Goraichik I."/>
            <person name="Dimitrov K.M."/>
            <person name="Suarez D.L."/>
            <person name="Swayne D.E."/>
        </authorList>
    </citation>
    <scope>NUCLEOTIDE SEQUENCE [LARGE SCALE GENOMIC DNA]</scope>
    <source>
        <strain evidence="2 3">CECT 8110</strain>
    </source>
</reference>
<evidence type="ECO:0000313" key="2">
    <source>
        <dbReference type="EMBL" id="SLN31253.1"/>
    </source>
</evidence>
<dbReference type="Pfam" id="PF13521">
    <property type="entry name" value="AAA_28"/>
    <property type="match status" value="1"/>
</dbReference>
<dbReference type="EMBL" id="FWFU01000002">
    <property type="protein sequence ID" value="SLN31253.1"/>
    <property type="molecule type" value="Genomic_DNA"/>
</dbReference>
<dbReference type="AlphaFoldDB" id="A0A1X6YTR0"/>
<dbReference type="InterPro" id="IPR027417">
    <property type="entry name" value="P-loop_NTPase"/>
</dbReference>
<evidence type="ECO:0000313" key="3">
    <source>
        <dbReference type="Proteomes" id="UP000193207"/>
    </source>
</evidence>
<evidence type="ECO:0000259" key="1">
    <source>
        <dbReference type="Pfam" id="PF13521"/>
    </source>
</evidence>
<sequence>MRGDGESRHVILSGCSGGGKSTLLAELGRRGFGTVEEPGRRIVAEELCGEGEALPWVDLAAFARRAIEMAEDDRKRLKQSDGWVFFDRGLVDAALTLEHATGLAATETLAGRSPFHRKVFLTPPWPEIYRTDRERQHAMAESIAEYHRLLDGFDRLGYETIILPKTDVAARVTFVLDRLC</sequence>
<name>A0A1X6YTR0_9RHOB</name>
<protein>
    <recommendedName>
        <fullName evidence="1">NadR/Ttd14 AAA domain-containing protein</fullName>
    </recommendedName>
</protein>
<gene>
    <name evidence="2" type="ORF">ROH8110_01469</name>
</gene>
<organism evidence="2 3">
    <name type="scientific">Roseovarius halotolerans</name>
    <dbReference type="NCBI Taxonomy" id="505353"/>
    <lineage>
        <taxon>Bacteria</taxon>
        <taxon>Pseudomonadati</taxon>
        <taxon>Pseudomonadota</taxon>
        <taxon>Alphaproteobacteria</taxon>
        <taxon>Rhodobacterales</taxon>
        <taxon>Roseobacteraceae</taxon>
        <taxon>Roseovarius</taxon>
    </lineage>
</organism>
<proteinExistence type="predicted"/>
<dbReference type="SUPFAM" id="SSF52540">
    <property type="entry name" value="P-loop containing nucleoside triphosphate hydrolases"/>
    <property type="match status" value="1"/>
</dbReference>
<dbReference type="OrthoDB" id="5638848at2"/>